<dbReference type="EC" id="1.97.1.-" evidence="12"/>
<comment type="function">
    <text evidence="2 12">Activation of anaerobic ribonucleoside-triphosphate reductase under anaerobic conditions by generation of an organic free radical, using S-adenosylmethionine and reduced flavodoxin as cosubstrates to produce 5'-deoxy-adenosine.</text>
</comment>
<dbReference type="InterPro" id="IPR012837">
    <property type="entry name" value="NrdG"/>
</dbReference>
<evidence type="ECO:0000256" key="3">
    <source>
        <dbReference type="ARBA" id="ARBA00009777"/>
    </source>
</evidence>
<keyword evidence="10" id="KW-0411">Iron-sulfur</keyword>
<evidence type="ECO:0000313" key="14">
    <source>
        <dbReference type="Proteomes" id="UP000242642"/>
    </source>
</evidence>
<comment type="catalytic activity">
    <reaction evidence="11">
        <text>glycyl-[protein] + reduced [flavodoxin] + S-adenosyl-L-methionine = glycin-2-yl radical-[protein] + semiquinone [flavodoxin] + 5'-deoxyadenosine + L-methionine + H(+)</text>
        <dbReference type="Rhea" id="RHEA:61976"/>
        <dbReference type="Rhea" id="RHEA-COMP:10622"/>
        <dbReference type="Rhea" id="RHEA-COMP:14480"/>
        <dbReference type="Rhea" id="RHEA-COMP:15993"/>
        <dbReference type="Rhea" id="RHEA-COMP:15994"/>
        <dbReference type="ChEBI" id="CHEBI:15378"/>
        <dbReference type="ChEBI" id="CHEBI:17319"/>
        <dbReference type="ChEBI" id="CHEBI:29947"/>
        <dbReference type="ChEBI" id="CHEBI:32722"/>
        <dbReference type="ChEBI" id="CHEBI:57618"/>
        <dbReference type="ChEBI" id="CHEBI:57844"/>
        <dbReference type="ChEBI" id="CHEBI:59789"/>
        <dbReference type="ChEBI" id="CHEBI:140311"/>
    </reaction>
</comment>
<dbReference type="SFLD" id="SFLDS00029">
    <property type="entry name" value="Radical_SAM"/>
    <property type="match status" value="1"/>
</dbReference>
<keyword evidence="9" id="KW-0408">Iron</keyword>
<dbReference type="Proteomes" id="UP000242642">
    <property type="component" value="Unassembled WGS sequence"/>
</dbReference>
<organism evidence="13 14">
    <name type="scientific">Thorsellia anophelis DSM 18579</name>
    <dbReference type="NCBI Taxonomy" id="1123402"/>
    <lineage>
        <taxon>Bacteria</taxon>
        <taxon>Pseudomonadati</taxon>
        <taxon>Pseudomonadota</taxon>
        <taxon>Gammaproteobacteria</taxon>
        <taxon>Enterobacterales</taxon>
        <taxon>Thorselliaceae</taxon>
        <taxon>Thorsellia</taxon>
    </lineage>
</organism>
<dbReference type="InterPro" id="IPR007197">
    <property type="entry name" value="rSAM"/>
</dbReference>
<evidence type="ECO:0000256" key="1">
    <source>
        <dbReference type="ARBA" id="ARBA00001966"/>
    </source>
</evidence>
<evidence type="ECO:0000256" key="9">
    <source>
        <dbReference type="ARBA" id="ARBA00023004"/>
    </source>
</evidence>
<dbReference type="InterPro" id="IPR001989">
    <property type="entry name" value="Radical_activat_CS"/>
</dbReference>
<dbReference type="GO" id="GO:0051539">
    <property type="term" value="F:4 iron, 4 sulfur cluster binding"/>
    <property type="evidence" value="ECO:0007669"/>
    <property type="project" value="UniProtKB-KW"/>
</dbReference>
<evidence type="ECO:0000256" key="7">
    <source>
        <dbReference type="ARBA" id="ARBA00022723"/>
    </source>
</evidence>
<evidence type="ECO:0000256" key="8">
    <source>
        <dbReference type="ARBA" id="ARBA00023002"/>
    </source>
</evidence>
<dbReference type="GO" id="GO:0004748">
    <property type="term" value="F:ribonucleoside-diphosphate reductase activity, thioredoxin disulfide as acceptor"/>
    <property type="evidence" value="ECO:0007669"/>
    <property type="project" value="TreeGrafter"/>
</dbReference>
<dbReference type="Pfam" id="PF13353">
    <property type="entry name" value="Fer4_12"/>
    <property type="match status" value="1"/>
</dbReference>
<dbReference type="InterPro" id="IPR013785">
    <property type="entry name" value="Aldolase_TIM"/>
</dbReference>
<evidence type="ECO:0000256" key="12">
    <source>
        <dbReference type="PIRNR" id="PIRNR000368"/>
    </source>
</evidence>
<dbReference type="GO" id="GO:0046872">
    <property type="term" value="F:metal ion binding"/>
    <property type="evidence" value="ECO:0007669"/>
    <property type="project" value="UniProtKB-KW"/>
</dbReference>
<comment type="cofactor">
    <cofactor evidence="1">
        <name>[4Fe-4S] cluster</name>
        <dbReference type="ChEBI" id="CHEBI:49883"/>
    </cofactor>
</comment>
<dbReference type="NCBIfam" id="TIGR02491">
    <property type="entry name" value="NrdG"/>
    <property type="match status" value="1"/>
</dbReference>
<gene>
    <name evidence="13" type="ORF">SAMN02583745_02103</name>
</gene>
<dbReference type="SFLD" id="SFLDG01066">
    <property type="entry name" value="organic_radical-activating_enz"/>
    <property type="match status" value="1"/>
</dbReference>
<dbReference type="Gene3D" id="3.20.20.70">
    <property type="entry name" value="Aldolase class I"/>
    <property type="match status" value="1"/>
</dbReference>
<evidence type="ECO:0000256" key="11">
    <source>
        <dbReference type="ARBA" id="ARBA00047365"/>
    </source>
</evidence>
<dbReference type="SFLD" id="SFLDF00299">
    <property type="entry name" value="anaerobic_ribonucleoside-triph"/>
    <property type="match status" value="1"/>
</dbReference>
<keyword evidence="7" id="KW-0479">Metal-binding</keyword>
<dbReference type="STRING" id="1123402.SAMN02583745_02103"/>
<dbReference type="AlphaFoldDB" id="A0A1I0DS40"/>
<evidence type="ECO:0000256" key="2">
    <source>
        <dbReference type="ARBA" id="ARBA00003852"/>
    </source>
</evidence>
<dbReference type="EMBL" id="FOHV01000019">
    <property type="protein sequence ID" value="SET35398.1"/>
    <property type="molecule type" value="Genomic_DNA"/>
</dbReference>
<evidence type="ECO:0000256" key="4">
    <source>
        <dbReference type="ARBA" id="ARBA00014281"/>
    </source>
</evidence>
<name>A0A1I0DS40_9GAMM</name>
<keyword evidence="5" id="KW-0004">4Fe-4S</keyword>
<dbReference type="NCBIfam" id="NF008335">
    <property type="entry name" value="PRK11121.1"/>
    <property type="match status" value="1"/>
</dbReference>
<evidence type="ECO:0000256" key="6">
    <source>
        <dbReference type="ARBA" id="ARBA00022691"/>
    </source>
</evidence>
<sequence>MLNYQRYYSIDVLNGPGTRCTLFVSGCEHACKGCYNQSTWSLSGGQPVDDNLIRTILNDLSDNRINRQGLSLTGGDPLHPQNCATILGLVKLVKDLVPEKDIWLWTGYQLHELSFEQRQILPYINVLIDGKFEQSLYDANLLFRGSSNQVIYTNPWDHFNQKIDVSSQIE</sequence>
<dbReference type="SFLD" id="SFLDG01063">
    <property type="entry name" value="activating_enzymes__group_1"/>
    <property type="match status" value="1"/>
</dbReference>
<comment type="similarity">
    <text evidence="3 12">Belongs to the organic radical-activating enzymes family.</text>
</comment>
<dbReference type="GO" id="GO:0043365">
    <property type="term" value="F:[formate-C-acetyltransferase]-activating enzyme activity"/>
    <property type="evidence" value="ECO:0007669"/>
    <property type="project" value="InterPro"/>
</dbReference>
<dbReference type="SUPFAM" id="SSF102114">
    <property type="entry name" value="Radical SAM enzymes"/>
    <property type="match status" value="1"/>
</dbReference>
<keyword evidence="6" id="KW-0949">S-adenosyl-L-methionine</keyword>
<reference evidence="14" key="1">
    <citation type="submission" date="2016-10" db="EMBL/GenBank/DDBJ databases">
        <authorList>
            <person name="Varghese N."/>
            <person name="Submissions S."/>
        </authorList>
    </citation>
    <scope>NUCLEOTIDE SEQUENCE [LARGE SCALE GENOMIC DNA]</scope>
    <source>
        <strain evidence="14">DSM 18579</strain>
    </source>
</reference>
<keyword evidence="8 12" id="KW-0560">Oxidoreductase</keyword>
<keyword evidence="14" id="KW-1185">Reference proteome</keyword>
<dbReference type="PANTHER" id="PTHR30352">
    <property type="entry name" value="PYRUVATE FORMATE-LYASE-ACTIVATING ENZYME"/>
    <property type="match status" value="1"/>
</dbReference>
<dbReference type="PROSITE" id="PS01087">
    <property type="entry name" value="RADICAL_ACTIVATING"/>
    <property type="match status" value="1"/>
</dbReference>
<proteinExistence type="inferred from homology"/>
<accession>A0A1I0DS40</accession>
<evidence type="ECO:0000256" key="5">
    <source>
        <dbReference type="ARBA" id="ARBA00022485"/>
    </source>
</evidence>
<dbReference type="InterPro" id="IPR034457">
    <property type="entry name" value="Organic_radical-activating"/>
</dbReference>
<dbReference type="PIRSF" id="PIRSF000368">
    <property type="entry name" value="NrdG"/>
    <property type="match status" value="1"/>
</dbReference>
<dbReference type="PANTHER" id="PTHR30352:SF2">
    <property type="entry name" value="ANAEROBIC RIBONUCLEOSIDE-TRIPHOSPHATE REDUCTASE-ACTIVATING PROTEIN"/>
    <property type="match status" value="1"/>
</dbReference>
<protein>
    <recommendedName>
        <fullName evidence="4 12">Anaerobic ribonucleoside-triphosphate reductase-activating protein</fullName>
        <ecNumber evidence="12">1.97.1.-</ecNumber>
    </recommendedName>
</protein>
<evidence type="ECO:0000256" key="10">
    <source>
        <dbReference type="ARBA" id="ARBA00023014"/>
    </source>
</evidence>
<evidence type="ECO:0000313" key="13">
    <source>
        <dbReference type="EMBL" id="SET35398.1"/>
    </source>
</evidence>
<dbReference type="InterPro" id="IPR058240">
    <property type="entry name" value="rSAM_sf"/>
</dbReference>